<dbReference type="Proteomes" id="UP000322499">
    <property type="component" value="Unassembled WGS sequence"/>
</dbReference>
<feature type="region of interest" description="Disordered" evidence="5">
    <location>
        <begin position="199"/>
        <end position="221"/>
    </location>
</feature>
<keyword evidence="3" id="KW-0804">Transcription</keyword>
<dbReference type="PRINTS" id="PR00455">
    <property type="entry name" value="HTHTETR"/>
</dbReference>
<proteinExistence type="predicted"/>
<dbReference type="PANTHER" id="PTHR30055:SF238">
    <property type="entry name" value="MYCOFACTOCIN BIOSYNTHESIS TRANSCRIPTIONAL REGULATOR MFTR-RELATED"/>
    <property type="match status" value="1"/>
</dbReference>
<dbReference type="InterPro" id="IPR001647">
    <property type="entry name" value="HTH_TetR"/>
</dbReference>
<dbReference type="EMBL" id="VNHW01000009">
    <property type="protein sequence ID" value="TYP86579.1"/>
    <property type="molecule type" value="Genomic_DNA"/>
</dbReference>
<feature type="domain" description="HTH tetR-type" evidence="6">
    <location>
        <begin position="25"/>
        <end position="85"/>
    </location>
</feature>
<protein>
    <submittedName>
        <fullName evidence="7">TetR family transcriptional regulator</fullName>
    </submittedName>
</protein>
<keyword evidence="1" id="KW-0805">Transcription regulation</keyword>
<evidence type="ECO:0000256" key="1">
    <source>
        <dbReference type="ARBA" id="ARBA00023015"/>
    </source>
</evidence>
<accession>A0A5S5CW59</accession>
<gene>
    <name evidence="7" type="ORF">BD833_109184</name>
</gene>
<dbReference type="SUPFAM" id="SSF46689">
    <property type="entry name" value="Homeodomain-like"/>
    <property type="match status" value="1"/>
</dbReference>
<dbReference type="GO" id="GO:0000976">
    <property type="term" value="F:transcription cis-regulatory region binding"/>
    <property type="evidence" value="ECO:0007669"/>
    <property type="project" value="TreeGrafter"/>
</dbReference>
<sequence length="221" mass="23657">MRRVTSVAGYAVPVTSAGTAGSGRSAGAQRVLDAALELFSEHGFEGTSLQDIADRLGVTKAAVYYHFHTKDELLLALVEPAFDELLALADSGLQARRRGGLDVAGYVDYLLRHRRVAAYLTRDPTAMSRPGLVEKGTRMREQVEAMLLGGDGDDLGNLWGAATLQALAGALLAAPPDASEEWLREELTELGAHLRAGYRKAARRRGGSGTVQPQTGMKPDR</sequence>
<dbReference type="PROSITE" id="PS50977">
    <property type="entry name" value="HTH_TETR_2"/>
    <property type="match status" value="1"/>
</dbReference>
<dbReference type="InterPro" id="IPR050109">
    <property type="entry name" value="HTH-type_TetR-like_transc_reg"/>
</dbReference>
<reference evidence="7 8" key="1">
    <citation type="submission" date="2019-07" db="EMBL/GenBank/DDBJ databases">
        <title>Genomic Encyclopedia of Archaeal and Bacterial Type Strains, Phase II (KMG-II): from individual species to whole genera.</title>
        <authorList>
            <person name="Goeker M."/>
        </authorList>
    </citation>
    <scope>NUCLEOTIDE SEQUENCE [LARGE SCALE GENOMIC DNA]</scope>
    <source>
        <strain evidence="7 8">DSM 46842</strain>
    </source>
</reference>
<name>A0A5S5CW59_9ACTN</name>
<keyword evidence="2 4" id="KW-0238">DNA-binding</keyword>
<keyword evidence="8" id="KW-1185">Reference proteome</keyword>
<evidence type="ECO:0000256" key="4">
    <source>
        <dbReference type="PROSITE-ProRule" id="PRU00335"/>
    </source>
</evidence>
<dbReference type="Gene3D" id="1.10.357.10">
    <property type="entry name" value="Tetracycline Repressor, domain 2"/>
    <property type="match status" value="1"/>
</dbReference>
<dbReference type="InterPro" id="IPR023772">
    <property type="entry name" value="DNA-bd_HTH_TetR-type_CS"/>
</dbReference>
<dbReference type="AlphaFoldDB" id="A0A5S5CW59"/>
<evidence type="ECO:0000256" key="2">
    <source>
        <dbReference type="ARBA" id="ARBA00023125"/>
    </source>
</evidence>
<evidence type="ECO:0000313" key="7">
    <source>
        <dbReference type="EMBL" id="TYP86579.1"/>
    </source>
</evidence>
<feature type="DNA-binding region" description="H-T-H motif" evidence="4">
    <location>
        <begin position="48"/>
        <end position="67"/>
    </location>
</feature>
<evidence type="ECO:0000259" key="6">
    <source>
        <dbReference type="PROSITE" id="PS50977"/>
    </source>
</evidence>
<organism evidence="7 8">
    <name type="scientific">Blastococcus xanthinilyticus</name>
    <dbReference type="NCBI Taxonomy" id="1564164"/>
    <lineage>
        <taxon>Bacteria</taxon>
        <taxon>Bacillati</taxon>
        <taxon>Actinomycetota</taxon>
        <taxon>Actinomycetes</taxon>
        <taxon>Geodermatophilales</taxon>
        <taxon>Geodermatophilaceae</taxon>
        <taxon>Blastococcus</taxon>
    </lineage>
</organism>
<dbReference type="InterPro" id="IPR009057">
    <property type="entry name" value="Homeodomain-like_sf"/>
</dbReference>
<dbReference type="Pfam" id="PF00440">
    <property type="entry name" value="TetR_N"/>
    <property type="match status" value="1"/>
</dbReference>
<dbReference type="GO" id="GO:0003700">
    <property type="term" value="F:DNA-binding transcription factor activity"/>
    <property type="evidence" value="ECO:0007669"/>
    <property type="project" value="TreeGrafter"/>
</dbReference>
<dbReference type="PROSITE" id="PS01081">
    <property type="entry name" value="HTH_TETR_1"/>
    <property type="match status" value="1"/>
</dbReference>
<comment type="caution">
    <text evidence="7">The sequence shown here is derived from an EMBL/GenBank/DDBJ whole genome shotgun (WGS) entry which is preliminary data.</text>
</comment>
<evidence type="ECO:0000313" key="8">
    <source>
        <dbReference type="Proteomes" id="UP000322499"/>
    </source>
</evidence>
<evidence type="ECO:0000256" key="5">
    <source>
        <dbReference type="SAM" id="MobiDB-lite"/>
    </source>
</evidence>
<evidence type="ECO:0000256" key="3">
    <source>
        <dbReference type="ARBA" id="ARBA00023163"/>
    </source>
</evidence>
<dbReference type="PANTHER" id="PTHR30055">
    <property type="entry name" value="HTH-TYPE TRANSCRIPTIONAL REGULATOR RUTR"/>
    <property type="match status" value="1"/>
</dbReference>